<feature type="domain" description="GGDEF" evidence="4">
    <location>
        <begin position="186"/>
        <end position="316"/>
    </location>
</feature>
<comment type="catalytic activity">
    <reaction evidence="2">
        <text>2 GTP = 3',3'-c-di-GMP + 2 diphosphate</text>
        <dbReference type="Rhea" id="RHEA:24898"/>
        <dbReference type="ChEBI" id="CHEBI:33019"/>
        <dbReference type="ChEBI" id="CHEBI:37565"/>
        <dbReference type="ChEBI" id="CHEBI:58805"/>
        <dbReference type="EC" id="2.7.7.65"/>
    </reaction>
</comment>
<dbReference type="InterPro" id="IPR000160">
    <property type="entry name" value="GGDEF_dom"/>
</dbReference>
<evidence type="ECO:0000259" key="4">
    <source>
        <dbReference type="PROSITE" id="PS50887"/>
    </source>
</evidence>
<accession>A0ABW4Y9Q9</accession>
<dbReference type="SUPFAM" id="SSF55073">
    <property type="entry name" value="Nucleotide cyclase"/>
    <property type="match status" value="1"/>
</dbReference>
<dbReference type="CDD" id="cd01949">
    <property type="entry name" value="GGDEF"/>
    <property type="match status" value="1"/>
</dbReference>
<sequence>MNLDPAHEKDLLWALNRHVMSSGRLLVIELDAKGRIRDSNVAFRSRFAGFTRPDGESLASFFTSTSGEPPDIEAGLAQRSAITHVLIDRRSGEIFLFHAYQVGDGALLIGELANAEDSDIIERMGHLAIEMSRLVRDLRKTNQELLTANARAEKLAHTDPLTGIANRRYFMERLRQSIDHAQTRNRQLSLLMMDLDYFKTINDRFGHAGGDAVLIAVAALLVSQVRSADLSGRFGGEEFILYMQDAPLPAATDAAERLRKKIGTLRPCGDECTISTSIGVTELAPNDTAESLIQRADQLLYRAKSEGRNRVIAGPKG</sequence>
<protein>
    <recommendedName>
        <fullName evidence="1">diguanylate cyclase</fullName>
        <ecNumber evidence="1">2.7.7.65</ecNumber>
    </recommendedName>
</protein>
<evidence type="ECO:0000313" key="5">
    <source>
        <dbReference type="EMBL" id="MFD2112337.1"/>
    </source>
</evidence>
<dbReference type="PANTHER" id="PTHR45138:SF9">
    <property type="entry name" value="DIGUANYLATE CYCLASE DGCM-RELATED"/>
    <property type="match status" value="1"/>
</dbReference>
<evidence type="ECO:0000256" key="2">
    <source>
        <dbReference type="ARBA" id="ARBA00034247"/>
    </source>
</evidence>
<dbReference type="InterPro" id="IPR050469">
    <property type="entry name" value="Diguanylate_Cyclase"/>
</dbReference>
<dbReference type="PANTHER" id="PTHR45138">
    <property type="entry name" value="REGULATORY COMPONENTS OF SENSORY TRANSDUCTION SYSTEM"/>
    <property type="match status" value="1"/>
</dbReference>
<feature type="coiled-coil region" evidence="3">
    <location>
        <begin position="131"/>
        <end position="191"/>
    </location>
</feature>
<gene>
    <name evidence="5" type="ORF">ACFSJC_10845</name>
</gene>
<dbReference type="Proteomes" id="UP001597337">
    <property type="component" value="Unassembled WGS sequence"/>
</dbReference>
<evidence type="ECO:0000313" key="6">
    <source>
        <dbReference type="Proteomes" id="UP001597337"/>
    </source>
</evidence>
<reference evidence="6" key="1">
    <citation type="journal article" date="2019" name="Int. J. Syst. Evol. Microbiol.">
        <title>The Global Catalogue of Microorganisms (GCM) 10K type strain sequencing project: providing services to taxonomists for standard genome sequencing and annotation.</title>
        <authorList>
            <consortium name="The Broad Institute Genomics Platform"/>
            <consortium name="The Broad Institute Genome Sequencing Center for Infectious Disease"/>
            <person name="Wu L."/>
            <person name="Ma J."/>
        </authorList>
    </citation>
    <scope>NUCLEOTIDE SEQUENCE [LARGE SCALE GENOMIC DNA]</scope>
    <source>
        <strain evidence="6">KACC 12597</strain>
    </source>
</reference>
<evidence type="ECO:0000256" key="1">
    <source>
        <dbReference type="ARBA" id="ARBA00012528"/>
    </source>
</evidence>
<dbReference type="PROSITE" id="PS50887">
    <property type="entry name" value="GGDEF"/>
    <property type="match status" value="1"/>
</dbReference>
<dbReference type="Gene3D" id="3.30.70.270">
    <property type="match status" value="1"/>
</dbReference>
<dbReference type="InterPro" id="IPR029787">
    <property type="entry name" value="Nucleotide_cyclase"/>
</dbReference>
<name>A0ABW4Y9Q9_9GAMM</name>
<dbReference type="Pfam" id="PF00990">
    <property type="entry name" value="GGDEF"/>
    <property type="match status" value="1"/>
</dbReference>
<comment type="caution">
    <text evidence="5">The sequence shown here is derived from an EMBL/GenBank/DDBJ whole genome shotgun (WGS) entry which is preliminary data.</text>
</comment>
<dbReference type="RefSeq" id="WP_386026530.1">
    <property type="nucleotide sequence ID" value="NZ_JBHUHX010000024.1"/>
</dbReference>
<dbReference type="NCBIfam" id="TIGR00254">
    <property type="entry name" value="GGDEF"/>
    <property type="match status" value="1"/>
</dbReference>
<dbReference type="EMBL" id="JBHUHX010000024">
    <property type="protein sequence ID" value="MFD2112337.1"/>
    <property type="molecule type" value="Genomic_DNA"/>
</dbReference>
<proteinExistence type="predicted"/>
<dbReference type="EC" id="2.7.7.65" evidence="1"/>
<keyword evidence="6" id="KW-1185">Reference proteome</keyword>
<dbReference type="SMART" id="SM00267">
    <property type="entry name" value="GGDEF"/>
    <property type="match status" value="1"/>
</dbReference>
<organism evidence="5 6">
    <name type="scientific">Thiorhodococcus fuscus</name>
    <dbReference type="NCBI Taxonomy" id="527200"/>
    <lineage>
        <taxon>Bacteria</taxon>
        <taxon>Pseudomonadati</taxon>
        <taxon>Pseudomonadota</taxon>
        <taxon>Gammaproteobacteria</taxon>
        <taxon>Chromatiales</taxon>
        <taxon>Chromatiaceae</taxon>
        <taxon>Thiorhodococcus</taxon>
    </lineage>
</organism>
<dbReference type="InterPro" id="IPR043128">
    <property type="entry name" value="Rev_trsase/Diguanyl_cyclase"/>
</dbReference>
<evidence type="ECO:0000256" key="3">
    <source>
        <dbReference type="SAM" id="Coils"/>
    </source>
</evidence>
<keyword evidence="3" id="KW-0175">Coiled coil</keyword>